<evidence type="ECO:0000313" key="2">
    <source>
        <dbReference type="Proteomes" id="UP000609064"/>
    </source>
</evidence>
<name>A0A916YJS0_9BACT</name>
<dbReference type="Proteomes" id="UP000609064">
    <property type="component" value="Unassembled WGS sequence"/>
</dbReference>
<reference evidence="1" key="1">
    <citation type="journal article" date="2014" name="Int. J. Syst. Evol. Microbiol.">
        <title>Complete genome sequence of Corynebacterium casei LMG S-19264T (=DSM 44701T), isolated from a smear-ripened cheese.</title>
        <authorList>
            <consortium name="US DOE Joint Genome Institute (JGI-PGF)"/>
            <person name="Walter F."/>
            <person name="Albersmeier A."/>
            <person name="Kalinowski J."/>
            <person name="Ruckert C."/>
        </authorList>
    </citation>
    <scope>NUCLEOTIDE SEQUENCE</scope>
    <source>
        <strain evidence="1">CGMCC 1.15958</strain>
    </source>
</reference>
<sequence>MTIKYFTDMNERFSASTLKNPLLPDEVIFSEKGVTFKERKVFSSTENFVFYNDIAGVEIDSGIFFSTIRIKARAREQEILIRNFAKADARKVKELILERARH</sequence>
<evidence type="ECO:0000313" key="1">
    <source>
        <dbReference type="EMBL" id="GGD48577.1"/>
    </source>
</evidence>
<comment type="caution">
    <text evidence="1">The sequence shown here is derived from an EMBL/GenBank/DDBJ whole genome shotgun (WGS) entry which is preliminary data.</text>
</comment>
<accession>A0A916YJS0</accession>
<proteinExistence type="predicted"/>
<keyword evidence="2" id="KW-1185">Reference proteome</keyword>
<protein>
    <recommendedName>
        <fullName evidence="3">YokE-like PH domain-containing protein</fullName>
    </recommendedName>
</protein>
<gene>
    <name evidence="1" type="ORF">GCM10011514_10820</name>
</gene>
<evidence type="ECO:0008006" key="3">
    <source>
        <dbReference type="Google" id="ProtNLM"/>
    </source>
</evidence>
<reference evidence="1" key="2">
    <citation type="submission" date="2020-09" db="EMBL/GenBank/DDBJ databases">
        <authorList>
            <person name="Sun Q."/>
            <person name="Zhou Y."/>
        </authorList>
    </citation>
    <scope>NUCLEOTIDE SEQUENCE</scope>
    <source>
        <strain evidence="1">CGMCC 1.15958</strain>
    </source>
</reference>
<dbReference type="AlphaFoldDB" id="A0A916YJS0"/>
<dbReference type="EMBL" id="BMKK01000002">
    <property type="protein sequence ID" value="GGD48577.1"/>
    <property type="molecule type" value="Genomic_DNA"/>
</dbReference>
<organism evidence="1 2">
    <name type="scientific">Emticicia aquatilis</name>
    <dbReference type="NCBI Taxonomy" id="1537369"/>
    <lineage>
        <taxon>Bacteria</taxon>
        <taxon>Pseudomonadati</taxon>
        <taxon>Bacteroidota</taxon>
        <taxon>Cytophagia</taxon>
        <taxon>Cytophagales</taxon>
        <taxon>Leadbetterellaceae</taxon>
        <taxon>Emticicia</taxon>
    </lineage>
</organism>